<reference evidence="1 2" key="1">
    <citation type="journal article" date="2016" name="Mol. Biol. Evol.">
        <title>Comparative Genomics of Early-Diverging Mushroom-Forming Fungi Provides Insights into the Origins of Lignocellulose Decay Capabilities.</title>
        <authorList>
            <person name="Nagy L.G."/>
            <person name="Riley R."/>
            <person name="Tritt A."/>
            <person name="Adam C."/>
            <person name="Daum C."/>
            <person name="Floudas D."/>
            <person name="Sun H."/>
            <person name="Yadav J.S."/>
            <person name="Pangilinan J."/>
            <person name="Larsson K.H."/>
            <person name="Matsuura K."/>
            <person name="Barry K."/>
            <person name="Labutti K."/>
            <person name="Kuo R."/>
            <person name="Ohm R.A."/>
            <person name="Bhattacharya S.S."/>
            <person name="Shirouzu T."/>
            <person name="Yoshinaga Y."/>
            <person name="Martin F.M."/>
            <person name="Grigoriev I.V."/>
            <person name="Hibbett D.S."/>
        </authorList>
    </citation>
    <scope>NUCLEOTIDE SEQUENCE [LARGE SCALE GENOMIC DNA]</scope>
    <source>
        <strain evidence="1 2">CBS 109695</strain>
    </source>
</reference>
<protein>
    <submittedName>
        <fullName evidence="1">Uncharacterized protein</fullName>
    </submittedName>
</protein>
<dbReference type="AlphaFoldDB" id="A0A166USW8"/>
<proteinExistence type="predicted"/>
<dbReference type="STRING" id="436010.A0A166USW8"/>
<name>A0A166USW8_9AGAM</name>
<keyword evidence="2" id="KW-1185">Reference proteome</keyword>
<accession>A0A166USW8</accession>
<dbReference type="Proteomes" id="UP000076532">
    <property type="component" value="Unassembled WGS sequence"/>
</dbReference>
<gene>
    <name evidence="1" type="ORF">FIBSPDRAFT_550160</name>
</gene>
<sequence>MVTVLCTKYAIKERYDNHRPTLNRCISSSRCELLRQRLVQLHDDRPAVVPTVDGLNNLTGAILGLLSAIQNIGPCGVVRAVSPYHLGRRHAPRCSHHGDASVFIGARFIVGMGLTFADDAAPILVTQVSYSVYRAQLALVCQEHPRRPLAR</sequence>
<organism evidence="1 2">
    <name type="scientific">Athelia psychrophila</name>
    <dbReference type="NCBI Taxonomy" id="1759441"/>
    <lineage>
        <taxon>Eukaryota</taxon>
        <taxon>Fungi</taxon>
        <taxon>Dikarya</taxon>
        <taxon>Basidiomycota</taxon>
        <taxon>Agaricomycotina</taxon>
        <taxon>Agaricomycetes</taxon>
        <taxon>Agaricomycetidae</taxon>
        <taxon>Atheliales</taxon>
        <taxon>Atheliaceae</taxon>
        <taxon>Athelia</taxon>
    </lineage>
</organism>
<dbReference type="EMBL" id="KV417487">
    <property type="protein sequence ID" value="KZP31994.1"/>
    <property type="molecule type" value="Genomic_DNA"/>
</dbReference>
<evidence type="ECO:0000313" key="2">
    <source>
        <dbReference type="Proteomes" id="UP000076532"/>
    </source>
</evidence>
<evidence type="ECO:0000313" key="1">
    <source>
        <dbReference type="EMBL" id="KZP31994.1"/>
    </source>
</evidence>
<dbReference type="OrthoDB" id="6133115at2759"/>